<feature type="domain" description="EGF-like" evidence="22">
    <location>
        <begin position="1591"/>
        <end position="1632"/>
    </location>
</feature>
<feature type="domain" description="CUB" evidence="21">
    <location>
        <begin position="1768"/>
        <end position="1891"/>
    </location>
</feature>
<evidence type="ECO:0000256" key="8">
    <source>
        <dbReference type="ARBA" id="ARBA00022837"/>
    </source>
</evidence>
<dbReference type="PRINTS" id="PR00011">
    <property type="entry name" value="EGFLAMININ"/>
</dbReference>
<dbReference type="InterPro" id="IPR036055">
    <property type="entry name" value="LDL_receptor-like_sf"/>
</dbReference>
<dbReference type="GO" id="GO:0048513">
    <property type="term" value="P:animal organ development"/>
    <property type="evidence" value="ECO:0007669"/>
    <property type="project" value="UniProtKB-ARBA"/>
</dbReference>
<evidence type="ECO:0000313" key="25">
    <source>
        <dbReference type="Proteomes" id="UP000007266"/>
    </source>
</evidence>
<dbReference type="InterPro" id="IPR049883">
    <property type="entry name" value="NOTCH1_EGF-like"/>
</dbReference>
<dbReference type="GO" id="GO:0005112">
    <property type="term" value="F:Notch binding"/>
    <property type="evidence" value="ECO:0000318"/>
    <property type="project" value="GO_Central"/>
</dbReference>
<dbReference type="SMART" id="SM00135">
    <property type="entry name" value="LY"/>
    <property type="match status" value="5"/>
</dbReference>
<dbReference type="InterPro" id="IPR016201">
    <property type="entry name" value="PSI"/>
</dbReference>
<dbReference type="GO" id="GO:0048731">
    <property type="term" value="P:system development"/>
    <property type="evidence" value="ECO:0007669"/>
    <property type="project" value="UniProtKB-ARBA"/>
</dbReference>
<dbReference type="SUPFAM" id="SSF49854">
    <property type="entry name" value="Spermadhesin, CUB domain"/>
    <property type="match status" value="2"/>
</dbReference>
<dbReference type="InterPro" id="IPR023415">
    <property type="entry name" value="LDLR_class-A_CS"/>
</dbReference>
<dbReference type="InterPro" id="IPR015915">
    <property type="entry name" value="Kelch-typ_b-propeller"/>
</dbReference>
<dbReference type="Gene3D" id="2.120.10.30">
    <property type="entry name" value="TolB, C-terminal domain"/>
    <property type="match status" value="1"/>
</dbReference>
<dbReference type="InterPro" id="IPR000152">
    <property type="entry name" value="EGF-type_Asp/Asn_hydroxyl_site"/>
</dbReference>
<dbReference type="InterPro" id="IPR001881">
    <property type="entry name" value="EGF-like_Ca-bd_dom"/>
</dbReference>
<feature type="signal peptide" evidence="20">
    <location>
        <begin position="1"/>
        <end position="24"/>
    </location>
</feature>
<dbReference type="PROSITE" id="PS51120">
    <property type="entry name" value="LDLRB"/>
    <property type="match status" value="3"/>
</dbReference>
<gene>
    <name evidence="24" type="primary">AUGUSTUS-3.0.2_31158</name>
    <name evidence="24" type="ORF">TcasGA2_TC031158</name>
</gene>
<evidence type="ECO:0000256" key="1">
    <source>
        <dbReference type="ARBA" id="ARBA00004479"/>
    </source>
</evidence>
<dbReference type="SUPFAM" id="SSF117281">
    <property type="entry name" value="Kelch motif"/>
    <property type="match status" value="2"/>
</dbReference>
<dbReference type="PANTHER" id="PTHR46376">
    <property type="entry name" value="LEUCINE-ZIPPER-LIKE TRANSCRIPTIONAL REGULATOR 1"/>
    <property type="match status" value="1"/>
</dbReference>
<keyword evidence="25" id="KW-1185">Reference proteome</keyword>
<dbReference type="Proteomes" id="UP000007266">
    <property type="component" value="Linkage group 5"/>
</dbReference>
<evidence type="ECO:0000256" key="5">
    <source>
        <dbReference type="ARBA" id="ARBA00022692"/>
    </source>
</evidence>
<dbReference type="InterPro" id="IPR011042">
    <property type="entry name" value="6-blade_b-propeller_TolB-like"/>
</dbReference>
<dbReference type="PROSITE" id="PS01180">
    <property type="entry name" value="CUB"/>
    <property type="match status" value="2"/>
</dbReference>
<evidence type="ECO:0000256" key="3">
    <source>
        <dbReference type="ARBA" id="ARBA00022536"/>
    </source>
</evidence>
<keyword evidence="10 19" id="KW-0472">Membrane</keyword>
<evidence type="ECO:0000256" key="2">
    <source>
        <dbReference type="ARBA" id="ARBA00022441"/>
    </source>
</evidence>
<dbReference type="InterPro" id="IPR056737">
    <property type="entry name" value="Beta-prop_ATRN-MKLN-like"/>
</dbReference>
<reference evidence="24 25" key="1">
    <citation type="journal article" date="2008" name="Nature">
        <title>The genome of the model beetle and pest Tribolium castaneum.</title>
        <authorList>
            <consortium name="Tribolium Genome Sequencing Consortium"/>
            <person name="Richards S."/>
            <person name="Gibbs R.A."/>
            <person name="Weinstock G.M."/>
            <person name="Brown S.J."/>
            <person name="Denell R."/>
            <person name="Beeman R.W."/>
            <person name="Gibbs R."/>
            <person name="Beeman R.W."/>
            <person name="Brown S.J."/>
            <person name="Bucher G."/>
            <person name="Friedrich M."/>
            <person name="Grimmelikhuijzen C.J."/>
            <person name="Klingler M."/>
            <person name="Lorenzen M."/>
            <person name="Richards S."/>
            <person name="Roth S."/>
            <person name="Schroder R."/>
            <person name="Tautz D."/>
            <person name="Zdobnov E.M."/>
            <person name="Muzny D."/>
            <person name="Gibbs R.A."/>
            <person name="Weinstock G.M."/>
            <person name="Attaway T."/>
            <person name="Bell S."/>
            <person name="Buhay C.J."/>
            <person name="Chandrabose M.N."/>
            <person name="Chavez D."/>
            <person name="Clerk-Blankenburg K.P."/>
            <person name="Cree A."/>
            <person name="Dao M."/>
            <person name="Davis C."/>
            <person name="Chacko J."/>
            <person name="Dinh H."/>
            <person name="Dugan-Rocha S."/>
            <person name="Fowler G."/>
            <person name="Garner T.T."/>
            <person name="Garnes J."/>
            <person name="Gnirke A."/>
            <person name="Hawes A."/>
            <person name="Hernandez J."/>
            <person name="Hines S."/>
            <person name="Holder M."/>
            <person name="Hume J."/>
            <person name="Jhangiani S.N."/>
            <person name="Joshi V."/>
            <person name="Khan Z.M."/>
            <person name="Jackson L."/>
            <person name="Kovar C."/>
            <person name="Kowis A."/>
            <person name="Lee S."/>
            <person name="Lewis L.R."/>
            <person name="Margolis J."/>
            <person name="Morgan M."/>
            <person name="Nazareth L.V."/>
            <person name="Nguyen N."/>
            <person name="Okwuonu G."/>
            <person name="Parker D."/>
            <person name="Richards S."/>
            <person name="Ruiz S.J."/>
            <person name="Santibanez J."/>
            <person name="Savard J."/>
            <person name="Scherer S.E."/>
            <person name="Schneider B."/>
            <person name="Sodergren E."/>
            <person name="Tautz D."/>
            <person name="Vattahil S."/>
            <person name="Villasana D."/>
            <person name="White C.S."/>
            <person name="Wright R."/>
            <person name="Park Y."/>
            <person name="Beeman R.W."/>
            <person name="Lord J."/>
            <person name="Oppert B."/>
            <person name="Lorenzen M."/>
            <person name="Brown S."/>
            <person name="Wang L."/>
            <person name="Savard J."/>
            <person name="Tautz D."/>
            <person name="Richards S."/>
            <person name="Weinstock G."/>
            <person name="Gibbs R.A."/>
            <person name="Liu Y."/>
            <person name="Worley K."/>
            <person name="Weinstock G."/>
            <person name="Elsik C.G."/>
            <person name="Reese J.T."/>
            <person name="Elhaik E."/>
            <person name="Landan G."/>
            <person name="Graur D."/>
            <person name="Arensburger P."/>
            <person name="Atkinson P."/>
            <person name="Beeman R.W."/>
            <person name="Beidler J."/>
            <person name="Brown S.J."/>
            <person name="Demuth J.P."/>
            <person name="Drury D.W."/>
            <person name="Du Y.Z."/>
            <person name="Fujiwara H."/>
            <person name="Lorenzen M."/>
            <person name="Maselli V."/>
            <person name="Osanai M."/>
            <person name="Park Y."/>
            <person name="Robertson H.M."/>
            <person name="Tu Z."/>
            <person name="Wang J.J."/>
            <person name="Wang S."/>
            <person name="Richards S."/>
            <person name="Song H."/>
            <person name="Zhang L."/>
            <person name="Sodergren E."/>
            <person name="Werner D."/>
            <person name="Stanke M."/>
            <person name="Morgenstern B."/>
            <person name="Solovyev V."/>
            <person name="Kosarev P."/>
            <person name="Brown G."/>
            <person name="Chen H.C."/>
            <person name="Ermolaeva O."/>
            <person name="Hlavina W."/>
            <person name="Kapustin Y."/>
            <person name="Kiryutin B."/>
            <person name="Kitts P."/>
            <person name="Maglott D."/>
            <person name="Pruitt K."/>
            <person name="Sapojnikov V."/>
            <person name="Souvorov A."/>
            <person name="Mackey A.J."/>
            <person name="Waterhouse R.M."/>
            <person name="Wyder S."/>
            <person name="Zdobnov E.M."/>
            <person name="Zdobnov E.M."/>
            <person name="Wyder S."/>
            <person name="Kriventseva E.V."/>
            <person name="Kadowaki T."/>
            <person name="Bork P."/>
            <person name="Aranda M."/>
            <person name="Bao R."/>
            <person name="Beermann A."/>
            <person name="Berns N."/>
            <person name="Bolognesi R."/>
            <person name="Bonneton F."/>
            <person name="Bopp D."/>
            <person name="Brown S.J."/>
            <person name="Bucher G."/>
            <person name="Butts T."/>
            <person name="Chaumot A."/>
            <person name="Denell R.E."/>
            <person name="Ferrier D.E."/>
            <person name="Friedrich M."/>
            <person name="Gordon C.M."/>
            <person name="Jindra M."/>
            <person name="Klingler M."/>
            <person name="Lan Q."/>
            <person name="Lattorff H.M."/>
            <person name="Laudet V."/>
            <person name="von Levetsow C."/>
            <person name="Liu Z."/>
            <person name="Lutz R."/>
            <person name="Lynch J.A."/>
            <person name="da Fonseca R.N."/>
            <person name="Posnien N."/>
            <person name="Reuter R."/>
            <person name="Roth S."/>
            <person name="Savard J."/>
            <person name="Schinko J.B."/>
            <person name="Schmitt C."/>
            <person name="Schoppmeier M."/>
            <person name="Schroder R."/>
            <person name="Shippy T.D."/>
            <person name="Simonnet F."/>
            <person name="Marques-Souza H."/>
            <person name="Tautz D."/>
            <person name="Tomoyasu Y."/>
            <person name="Trauner J."/>
            <person name="Van der Zee M."/>
            <person name="Vervoort M."/>
            <person name="Wittkopp N."/>
            <person name="Wimmer E.A."/>
            <person name="Yang X."/>
            <person name="Jones A.K."/>
            <person name="Sattelle D.B."/>
            <person name="Ebert P.R."/>
            <person name="Nelson D."/>
            <person name="Scott J.G."/>
            <person name="Beeman R.W."/>
            <person name="Muthukrishnan S."/>
            <person name="Kramer K.J."/>
            <person name="Arakane Y."/>
            <person name="Beeman R.W."/>
            <person name="Zhu Q."/>
            <person name="Hogenkamp D."/>
            <person name="Dixit R."/>
            <person name="Oppert B."/>
            <person name="Jiang H."/>
            <person name="Zou Z."/>
            <person name="Marshall J."/>
            <person name="Elpidina E."/>
            <person name="Vinokurov K."/>
            <person name="Oppert C."/>
            <person name="Zou Z."/>
            <person name="Evans J."/>
            <person name="Lu Z."/>
            <person name="Zhao P."/>
            <person name="Sumathipala N."/>
            <person name="Altincicek B."/>
            <person name="Vilcinskas A."/>
            <person name="Williams M."/>
            <person name="Hultmark D."/>
            <person name="Hetru C."/>
            <person name="Jiang H."/>
            <person name="Grimmelikhuijzen C.J."/>
            <person name="Hauser F."/>
            <person name="Cazzamali G."/>
            <person name="Williamson M."/>
            <person name="Park Y."/>
            <person name="Li B."/>
            <person name="Tanaka Y."/>
            <person name="Predel R."/>
            <person name="Neupert S."/>
            <person name="Schachtner J."/>
            <person name="Verleyen P."/>
            <person name="Raible F."/>
            <person name="Bork P."/>
            <person name="Friedrich M."/>
            <person name="Walden K.K."/>
            <person name="Robertson H.M."/>
            <person name="Angeli S."/>
            <person name="Foret S."/>
            <person name="Bucher G."/>
            <person name="Schuetz S."/>
            <person name="Maleszka R."/>
            <person name="Wimmer E.A."/>
            <person name="Beeman R.W."/>
            <person name="Lorenzen M."/>
            <person name="Tomoyasu Y."/>
            <person name="Miller S.C."/>
            <person name="Grossmann D."/>
            <person name="Bucher G."/>
        </authorList>
    </citation>
    <scope>NUCLEOTIDE SEQUENCE [LARGE SCALE GENOMIC DNA]</scope>
    <source>
        <strain evidence="24 25">Georgia GA2</strain>
    </source>
</reference>
<evidence type="ECO:0000313" key="24">
    <source>
        <dbReference type="EMBL" id="KYB27397.1"/>
    </source>
</evidence>
<dbReference type="Pfam" id="PF00058">
    <property type="entry name" value="Ldl_recept_b"/>
    <property type="match status" value="1"/>
</dbReference>
<dbReference type="InterPro" id="IPR000742">
    <property type="entry name" value="EGF"/>
</dbReference>
<dbReference type="OMA" id="GECYCTH"/>
<evidence type="ECO:0000256" key="13">
    <source>
        <dbReference type="ARBA" id="ARBA00023180"/>
    </source>
</evidence>
<dbReference type="CDD" id="cd00055">
    <property type="entry name" value="EGF_Lam"/>
    <property type="match status" value="4"/>
</dbReference>
<dbReference type="SMART" id="SM00181">
    <property type="entry name" value="EGF"/>
    <property type="match status" value="12"/>
</dbReference>
<dbReference type="SMART" id="SM00180">
    <property type="entry name" value="EGF_Lam"/>
    <property type="match status" value="4"/>
</dbReference>
<feature type="disulfide bond" evidence="17">
    <location>
        <begin position="1736"/>
        <end position="1745"/>
    </location>
</feature>
<feature type="disulfide bond" evidence="17">
    <location>
        <begin position="2695"/>
        <end position="2709"/>
    </location>
</feature>
<dbReference type="InterPro" id="IPR051568">
    <property type="entry name" value="LZTR1/Attractin"/>
</dbReference>
<feature type="disulfide bond" evidence="16">
    <location>
        <begin position="965"/>
        <end position="983"/>
    </location>
</feature>
<evidence type="ECO:0000256" key="12">
    <source>
        <dbReference type="ARBA" id="ARBA00023170"/>
    </source>
</evidence>
<dbReference type="FunFam" id="2.10.25.10:FF:000038">
    <property type="entry name" value="Fibrillin 2"/>
    <property type="match status" value="1"/>
</dbReference>
<dbReference type="Pfam" id="PF24973">
    <property type="entry name" value="EGF_LMN_ATRN"/>
    <property type="match status" value="3"/>
</dbReference>
<dbReference type="SMART" id="SM00423">
    <property type="entry name" value="PSI"/>
    <property type="match status" value="9"/>
</dbReference>
<dbReference type="FunFam" id="2.10.25.10:FF:000191">
    <property type="entry name" value="Multiple epidermal growth factor-like domains 8"/>
    <property type="match status" value="1"/>
</dbReference>
<dbReference type="Gene3D" id="2.60.120.290">
    <property type="entry name" value="Spermadhesin, CUB domain"/>
    <property type="match status" value="2"/>
</dbReference>
<dbReference type="InterPro" id="IPR002172">
    <property type="entry name" value="LDrepeatLR_classA_rpt"/>
</dbReference>
<keyword evidence="7" id="KW-0677">Repeat</keyword>
<dbReference type="InterPro" id="IPR056863">
    <property type="entry name" value="LMN_ATRN_NET-like_EGF"/>
</dbReference>
<dbReference type="FunCoup" id="A0A139WHZ4">
    <property type="interactions" value="515"/>
</dbReference>
<keyword evidence="13" id="KW-0325">Glycoprotein</keyword>
<dbReference type="Gene3D" id="2.120.10.80">
    <property type="entry name" value="Kelch-type beta propeller"/>
    <property type="match status" value="4"/>
</dbReference>
<dbReference type="CDD" id="cd00054">
    <property type="entry name" value="EGF_CA"/>
    <property type="match status" value="1"/>
</dbReference>
<evidence type="ECO:0000256" key="7">
    <source>
        <dbReference type="ARBA" id="ARBA00022737"/>
    </source>
</evidence>
<dbReference type="PROSITE" id="PS00022">
    <property type="entry name" value="EGF_1"/>
    <property type="match status" value="2"/>
</dbReference>
<keyword evidence="9 19" id="KW-1133">Transmembrane helix</keyword>
<comment type="subcellular location">
    <subcellularLocation>
        <location evidence="1">Membrane</location>
        <topology evidence="1">Single-pass type I membrane protein</topology>
    </subcellularLocation>
</comment>
<dbReference type="CDD" id="cd00041">
    <property type="entry name" value="CUB"/>
    <property type="match status" value="1"/>
</dbReference>
<dbReference type="eggNOG" id="KOG1388">
    <property type="taxonomic scope" value="Eukaryota"/>
</dbReference>
<feature type="disulfide bond" evidence="17">
    <location>
        <begin position="2683"/>
        <end position="2692"/>
    </location>
</feature>
<keyword evidence="4" id="KW-0254">Endocytosis</keyword>
<evidence type="ECO:0000256" key="20">
    <source>
        <dbReference type="SAM" id="SignalP"/>
    </source>
</evidence>
<feature type="repeat" description="LDL-receptor class B" evidence="18">
    <location>
        <begin position="1225"/>
        <end position="1268"/>
    </location>
</feature>
<comment type="caution">
    <text evidence="15">Lacks conserved residue(s) required for the propagation of feature annotation.</text>
</comment>
<accession>A0A139WHZ4</accession>
<dbReference type="InterPro" id="IPR018097">
    <property type="entry name" value="EGF_Ca-bd_CS"/>
</dbReference>
<evidence type="ECO:0000256" key="4">
    <source>
        <dbReference type="ARBA" id="ARBA00022583"/>
    </source>
</evidence>
<dbReference type="FunFam" id="2.60.120.290:FF:000023">
    <property type="entry name" value="Multiple epidermal growth factor-like domains 8"/>
    <property type="match status" value="1"/>
</dbReference>
<dbReference type="InterPro" id="IPR000033">
    <property type="entry name" value="LDLR_classB_rpt"/>
</dbReference>
<dbReference type="FunFam" id="2.120.10.30:FF:000241">
    <property type="entry name" value="Low-density lipoprotein receptor-related protein 6"/>
    <property type="match status" value="1"/>
</dbReference>
<dbReference type="InterPro" id="IPR009030">
    <property type="entry name" value="Growth_fac_rcpt_cys_sf"/>
</dbReference>
<dbReference type="SMART" id="SM00042">
    <property type="entry name" value="CUB"/>
    <property type="match status" value="2"/>
</dbReference>
<feature type="domain" description="Laminin EGF-like" evidence="23">
    <location>
        <begin position="2663"/>
        <end position="2711"/>
    </location>
</feature>
<keyword evidence="2" id="KW-0880">Kelch repeat</keyword>
<evidence type="ECO:0000256" key="16">
    <source>
        <dbReference type="PROSITE-ProRule" id="PRU00124"/>
    </source>
</evidence>
<keyword evidence="5 19" id="KW-0812">Transmembrane</keyword>
<dbReference type="GO" id="GO:0005509">
    <property type="term" value="F:calcium ion binding"/>
    <property type="evidence" value="ECO:0007669"/>
    <property type="project" value="InterPro"/>
</dbReference>
<proteinExistence type="predicted"/>
<dbReference type="InterPro" id="IPR002049">
    <property type="entry name" value="LE_dom"/>
</dbReference>
<dbReference type="FunFam" id="2.10.25.10:FF:000202">
    <property type="entry name" value="Multiple epidermal growth factor-like domains 8"/>
    <property type="match status" value="1"/>
</dbReference>
<feature type="chain" id="PRO_5007299961" evidence="20">
    <location>
        <begin position="25"/>
        <end position="3164"/>
    </location>
</feature>
<evidence type="ECO:0000256" key="14">
    <source>
        <dbReference type="ARBA" id="ARBA00023292"/>
    </source>
</evidence>
<feature type="repeat" description="LDL-receptor class B" evidence="18">
    <location>
        <begin position="1270"/>
        <end position="1313"/>
    </location>
</feature>
<dbReference type="Pfam" id="PF01344">
    <property type="entry name" value="Kelch_1"/>
    <property type="match status" value="1"/>
</dbReference>
<dbReference type="Pfam" id="PF24981">
    <property type="entry name" value="Beta-prop_ATRN-LZTR1"/>
    <property type="match status" value="2"/>
</dbReference>
<feature type="domain" description="EGF-like" evidence="22">
    <location>
        <begin position="2581"/>
        <end position="2620"/>
    </location>
</feature>
<feature type="domain" description="CUB" evidence="21">
    <location>
        <begin position="31"/>
        <end position="143"/>
    </location>
</feature>
<dbReference type="InterPro" id="IPR006652">
    <property type="entry name" value="Kelch_1"/>
</dbReference>
<keyword evidence="11 17" id="KW-1015">Disulfide bond</keyword>
<dbReference type="SUPFAM" id="SSF57196">
    <property type="entry name" value="EGF/Laminin"/>
    <property type="match status" value="5"/>
</dbReference>
<keyword evidence="14 17" id="KW-0424">Laminin EGF-like domain</keyword>
<dbReference type="Pfam" id="PF00053">
    <property type="entry name" value="EGF_laminin"/>
    <property type="match status" value="1"/>
</dbReference>
<evidence type="ECO:0000256" key="6">
    <source>
        <dbReference type="ARBA" id="ARBA00022729"/>
    </source>
</evidence>
<dbReference type="PROSITE" id="PS01248">
    <property type="entry name" value="EGF_LAM_1"/>
    <property type="match status" value="4"/>
</dbReference>
<dbReference type="PROSITE" id="PS01187">
    <property type="entry name" value="EGF_CA"/>
    <property type="match status" value="3"/>
</dbReference>
<dbReference type="SMART" id="SM00192">
    <property type="entry name" value="LDLa"/>
    <property type="match status" value="2"/>
</dbReference>
<evidence type="ECO:0000256" key="10">
    <source>
        <dbReference type="ARBA" id="ARBA00023136"/>
    </source>
</evidence>
<dbReference type="PANTHER" id="PTHR46376:SF2">
    <property type="entry name" value="DISTRACTED, ISOFORM B"/>
    <property type="match status" value="1"/>
</dbReference>
<dbReference type="InParanoid" id="A0A139WHZ4"/>
<evidence type="ECO:0000256" key="9">
    <source>
        <dbReference type="ARBA" id="ARBA00022989"/>
    </source>
</evidence>
<evidence type="ECO:0000256" key="15">
    <source>
        <dbReference type="PROSITE-ProRule" id="PRU00076"/>
    </source>
</evidence>
<keyword evidence="3 15" id="KW-0245">EGF-like domain</keyword>
<name>A0A139WHZ4_TRICA</name>
<dbReference type="SUPFAM" id="SSF57184">
    <property type="entry name" value="Growth factor receptor domain"/>
    <property type="match status" value="1"/>
</dbReference>
<sequence>MRPQIINFSLRGIVVCLFVLVGNASVDLVPCDKTRRVFTNSWGVITDGPVGSNYTQDSHCEWLIKANDSHKFITLSFRSMGTECSYDYVFVYDGDSFRSPLLGSFSGKTEPQKVIASSGYMLVLLYSDTNYVLDGFRAEFSITDCPNNCSNHGLCYEHSCVCESDWGGYDCSKKLCPEHCGAKARPQRGHCEEGLCVCKPGFSGQACSLYQRDNVGNKWHWLSHSEGGLQPRAAHTAVYIESTDSLYVFGGYNLNQILSNLEIYSFKNSTWRDENGQILPDKGLLNAINPSSVAKLIQHAGPDWEQKWGLNSPKSFFRNSLYAVVNDNATIFTRRRQRHSRIPEGHKPKARYGHAACAQENGFVIFGGKLENGSLANDLWFYDVHSRKWHQRALMSLLQPPPLTRHTLTRAGDVIYLFGGSTEDGEFSSRLFAITLQPDGSENWQEVRPRGGKELDVRVVAHSTVYHAPTNSLLVYGGIVAGVARFSKLSDRMFAFQLDDRHWTEIHYTREHLREKYVPRERAFHTANIFGNYLIVFGGYSHRHNKEEICYDNQMYLYHLGCHTWVNPEILGKTNDSRYPKHQGVFAHAATVRNGNTLLLVGGYHGNVNGDLLAYTVPPMIASRKGEPYDPESACIRHRNYGECSADPECGWCSADELCYGRTIGANCTTNLQTTRCPGVCPALGDCHSCLIHGHVHAGVQPLVSASHKLGLGECTWCVQNARCHHKDDNYGVCGLREDSPSQIPGWWGPKGTEVVEPEQCRELDRRPGLTFVKYHHPVNFTQPDHVAIINATTVDFNSPTSPMLRGDATAGGEMVARLVGSLCLPTDWQEMLNVCISYCSATLKISDNLVTNVSAENNECKSAKWPFNETSGKVSVDFESHKMVTLGSYNNLHQQSKMELQHKKDTDEQAKEKFMRRKWRLISLLLWYQLCDHVDNCGDGSDENNMTLCATKIKPCNVMTEYKCANKKCIDKAQVCDFADDCGDSSDELGCHHNNVCTVDNRGGCEHHCMNLTDGGYICACYSGFIISKENRKVCLDVDECATGLHHCSQICTNLNGSYTCSCHEKFRLSDGLSGVCKALNEDLTLLFANGPEIRSYNPKSNEENDVISEEKRIEAIDYNPNTQMVYWADSYDKTIKRSYMINAVDGKVKAGYAQDLNMKGNSKPTALAIDWVGDNLYWTETDRAGSKPKGKVMVAKTDGRYRRALVNVGLENPTSIVVDPQYGRMFWSDSGSAPKIEVSWMDGSKRRPLIIDGIRTPTGLAIDYAMDHALYWVDTKLNNIESIKYDGTNRKTILRGELLKHPISLDVFESDLYWITRDTGELVKQDKFGRGVPVIVQKDLLNPSGVFTFEYLEPYANGTCSQYKNCLYCLTDSQCGWCEANNECVSRHEDESLTCTTGDADWRYLTLQPSACSNCSNYISCESCVGSGLCQWSIEDAKCSRVVQKAEAAVSIDQCPTPCYKRPDCASCLDQKGRCVWCEATQQCFSFSVYTSEYQFGLCREWLDQAFPLVTAQDNSILPAPRAEEQCKSCSLHTNCSRCLSSLSCGWCYNGSNPMTGMCVQGDFNNPHVNCSEALGITDAKWAYAQCPDVDECGLGLHDCHPQAICTNTDGSFSCHCRKGYIGDGRTSCIRTCYNVCVHGRCQGEPDYACKCDLGWFGDDCSKNCGCNNHSACPEGEGICEECMDWSMGEFCEECKPGSYGNATTEQGCHQCECNGHGIKELGECDNVTGTCYCQDNTEGEHCERCKMNYYGDPRNGKQCYYQCEARGVLDESRGQGISSMQAYSAPWGGSPTRECLWIIKPDVDYGTPIIQLQINSSQLNVTCGENAVYVYDGLPELVDMGSQSALSAVFCTEEALPVSTVESRTGQLTVHYKQGLPGEGFSAMYKVLNCEDNCEPPRECVRGQCVCQEGLVGYNCEEVICPRNCTYAKQQGTCDKAYGRCICAPGWVGPSCDIRANGTQILFTELFNTIRLADNLEHLRKTLPRFGHSLVSDRRGSLWMFGGYSLSHGPLNDIRLFDTRNSTWMQVTVDSTTPDAKMPQGRYFHGADIIYSKQAIYVYGGLTKPVKASNNRTLDDFWQFDIQNQRWGEIEKSNEWPPPLSSHTLTSYRNSTSESLILIGGISPQSDFHSVVWEFRLDKEQWQECRTKGQGPVGIFGHSTVFHAQTNSLYVFGGYIYESQASRLSNKLYMLNYDTKTWTELNELGASLYLPRPRFFHSAVTTDNFMFVMGGRIFPWNISDTLYAYSYNCNRWINLMSEALEKVGPLPIQTYAQAMTIEPDGDAAYIVGGWGSDSQCSVLRLELPEDLCSLWPTRDSCFRMAGCGYCAYKVGEEVMSEVCHSNAKECPLQDSPANASKISNPGTVCNEPVVSRNCSSMTDCASCVKIGCRFCENTCTSNATCPVDTLTECFPNNCSAKNYENCRQTPGCDWNCSKGECVPLLKGQEPNPKPCPQSCMHYNTCASCLETVHCRWSTQLDECISALYQPAYCAGGVCGLVLQADDKQYCPAPCSSFSQCSHCLRHAHCGWCAGPGNGDGVCTEGSNERPMHGTCNDIFMKENPNEDLQNVTSTWHYVRCPEEDECTNGHHNCEAESQRCVDKPQGFECECGPGYKAASSTKLSTGSTVCEPVCLLGCVRGQCVQPNKCQCDFGYVGANCSIQCQCNGHANCEGPDKLDKCLTCYNNTMGAQCEKCKPLFVGDPSDGGQCVPCLEYCHGHTPICVDNSTDVDFIDFIDYESERFLKNIKEGPKAFAKCLKCTNQTAGPRCEDCIVGNFRGTEDHRDPCRPCDCHGHGDTCDPVTGDKCNCKNNTESDACGGSGKNSAHPCWMVQCSKCKEGYLGTPTSGHQCYKQMAVESKMCFDAKPIDECKIKPKPLHPGEMVFFVIQPRFMNVDIRIIIDVTQGNLNVYMSTHDDTYVAYPNSTTGLNTIDLDAQYSHWENGSQKIRDAFLEHEAVGLHTYITITQPNTILAVKNLRDRLVITLPEEYHSLESTRFFLVLQALDPGDSEKKVAYGIVFSRQDQLHIDLFVFFSVFFSCFFLFLAACVVAWKAKQAADVRRARRRHVVEMLHMAKRPFASVTLNLSTRAKPKKSAHCDLRPVAVEPTDDGLAAVATVFVSLPGGQSPCVKLALASSLILLVRQFPTGGRTFLRRRSAHAAPPT</sequence>
<keyword evidence="12" id="KW-0675">Receptor</keyword>
<dbReference type="GO" id="GO:0016020">
    <property type="term" value="C:membrane"/>
    <property type="evidence" value="ECO:0007669"/>
    <property type="project" value="UniProtKB-SubCell"/>
</dbReference>
<dbReference type="Gene3D" id="2.10.25.10">
    <property type="entry name" value="Laminin"/>
    <property type="match status" value="12"/>
</dbReference>
<dbReference type="SUPFAM" id="SSF63825">
    <property type="entry name" value="YWTD domain"/>
    <property type="match status" value="1"/>
</dbReference>
<dbReference type="InterPro" id="IPR000859">
    <property type="entry name" value="CUB_dom"/>
</dbReference>
<dbReference type="PROSITE" id="PS01186">
    <property type="entry name" value="EGF_2"/>
    <property type="match status" value="2"/>
</dbReference>
<dbReference type="GO" id="GO:0006897">
    <property type="term" value="P:endocytosis"/>
    <property type="evidence" value="ECO:0007669"/>
    <property type="project" value="UniProtKB-KW"/>
</dbReference>
<dbReference type="SUPFAM" id="SSF57424">
    <property type="entry name" value="LDL receptor-like module"/>
    <property type="match status" value="1"/>
</dbReference>
<dbReference type="SMART" id="SM00612">
    <property type="entry name" value="Kelch"/>
    <property type="match status" value="3"/>
</dbReference>
<feature type="disulfide bond" evidence="16">
    <location>
        <begin position="977"/>
        <end position="992"/>
    </location>
</feature>
<dbReference type="PROSITE" id="PS50026">
    <property type="entry name" value="EGF_3"/>
    <property type="match status" value="2"/>
</dbReference>
<dbReference type="PROSITE" id="PS00010">
    <property type="entry name" value="ASX_HYDROXYL"/>
    <property type="match status" value="2"/>
</dbReference>
<feature type="transmembrane region" description="Helical" evidence="19">
    <location>
        <begin position="3030"/>
        <end position="3052"/>
    </location>
</feature>
<reference evidence="24 25" key="2">
    <citation type="journal article" date="2010" name="Nucleic Acids Res.">
        <title>BeetleBase in 2010: revisions to provide comprehensive genomic information for Tribolium castaneum.</title>
        <authorList>
            <person name="Kim H.S."/>
            <person name="Murphy T."/>
            <person name="Xia J."/>
            <person name="Caragea D."/>
            <person name="Park Y."/>
            <person name="Beeman R.W."/>
            <person name="Lorenzen M.D."/>
            <person name="Butcher S."/>
            <person name="Manak J.R."/>
            <person name="Brown S.J."/>
        </authorList>
    </citation>
    <scope>NUCLEOTIDE SEQUENCE [LARGE SCALE GENOMIC DNA]</scope>
    <source>
        <strain evidence="24 25">Georgia GA2</strain>
    </source>
</reference>
<evidence type="ECO:0000259" key="22">
    <source>
        <dbReference type="PROSITE" id="PS50026"/>
    </source>
</evidence>
<dbReference type="EMBL" id="KQ971343">
    <property type="protein sequence ID" value="KYB27397.1"/>
    <property type="molecule type" value="Genomic_DNA"/>
</dbReference>
<feature type="repeat" description="LDL-receptor class B" evidence="18">
    <location>
        <begin position="1176"/>
        <end position="1224"/>
    </location>
</feature>
<dbReference type="InterPro" id="IPR035914">
    <property type="entry name" value="Sperma_CUB_dom_sf"/>
</dbReference>
<dbReference type="PROSITE" id="PS50068">
    <property type="entry name" value="LDLRA_2"/>
    <property type="match status" value="1"/>
</dbReference>
<dbReference type="Pfam" id="PF00431">
    <property type="entry name" value="CUB"/>
    <property type="match status" value="1"/>
</dbReference>
<dbReference type="PROSITE" id="PS01209">
    <property type="entry name" value="LDLRA_1"/>
    <property type="match status" value="1"/>
</dbReference>
<evidence type="ECO:0000256" key="18">
    <source>
        <dbReference type="PROSITE-ProRule" id="PRU00461"/>
    </source>
</evidence>
<dbReference type="Pfam" id="PF07645">
    <property type="entry name" value="EGF_CA"/>
    <property type="match status" value="3"/>
</dbReference>
<keyword evidence="8" id="KW-0106">Calcium</keyword>
<feature type="domain" description="Laminin EGF-like" evidence="23">
    <location>
        <begin position="1714"/>
        <end position="1768"/>
    </location>
</feature>
<dbReference type="SMART" id="SM00179">
    <property type="entry name" value="EGF_CA"/>
    <property type="match status" value="4"/>
</dbReference>
<dbReference type="PROSITE" id="PS50027">
    <property type="entry name" value="EGF_LAM_2"/>
    <property type="match status" value="2"/>
</dbReference>
<evidence type="ECO:0000259" key="23">
    <source>
        <dbReference type="PROSITE" id="PS50027"/>
    </source>
</evidence>
<dbReference type="CDD" id="cd00112">
    <property type="entry name" value="LDLa"/>
    <property type="match status" value="1"/>
</dbReference>
<organism evidence="24 25">
    <name type="scientific">Tribolium castaneum</name>
    <name type="common">Red flour beetle</name>
    <dbReference type="NCBI Taxonomy" id="7070"/>
    <lineage>
        <taxon>Eukaryota</taxon>
        <taxon>Metazoa</taxon>
        <taxon>Ecdysozoa</taxon>
        <taxon>Arthropoda</taxon>
        <taxon>Hexapoda</taxon>
        <taxon>Insecta</taxon>
        <taxon>Pterygota</taxon>
        <taxon>Neoptera</taxon>
        <taxon>Endopterygota</taxon>
        <taxon>Coleoptera</taxon>
        <taxon>Polyphaga</taxon>
        <taxon>Cucujiformia</taxon>
        <taxon>Tenebrionidae</taxon>
        <taxon>Tenebrionidae incertae sedis</taxon>
        <taxon>Tribolium</taxon>
    </lineage>
</organism>
<protein>
    <submittedName>
        <fullName evidence="24">Multiple epidermal growth factor-like domains protein 8</fullName>
    </submittedName>
</protein>
<evidence type="ECO:0000259" key="21">
    <source>
        <dbReference type="PROSITE" id="PS01180"/>
    </source>
</evidence>
<evidence type="ECO:0000256" key="17">
    <source>
        <dbReference type="PROSITE-ProRule" id="PRU00460"/>
    </source>
</evidence>
<dbReference type="eggNOG" id="KOG1215">
    <property type="taxonomic scope" value="Eukaryota"/>
</dbReference>
<evidence type="ECO:0000256" key="19">
    <source>
        <dbReference type="SAM" id="Phobius"/>
    </source>
</evidence>
<keyword evidence="6 20" id="KW-0732">Signal</keyword>
<evidence type="ECO:0000256" key="11">
    <source>
        <dbReference type="ARBA" id="ARBA00023157"/>
    </source>
</evidence>